<reference evidence="9 10" key="1">
    <citation type="journal article" date="2018" name="Mol. Biol. Evol.">
        <title>Broad Genomic Sampling Reveals a Smut Pathogenic Ancestry of the Fungal Clade Ustilaginomycotina.</title>
        <authorList>
            <person name="Kijpornyongpan T."/>
            <person name="Mondo S.J."/>
            <person name="Barry K."/>
            <person name="Sandor L."/>
            <person name="Lee J."/>
            <person name="Lipzen A."/>
            <person name="Pangilinan J."/>
            <person name="LaButti K."/>
            <person name="Hainaut M."/>
            <person name="Henrissat B."/>
            <person name="Grigoriev I.V."/>
            <person name="Spatafora J.W."/>
            <person name="Aime M.C."/>
        </authorList>
    </citation>
    <scope>NUCLEOTIDE SEQUENCE [LARGE SCALE GENOMIC DNA]</scope>
    <source>
        <strain evidence="9 10">MCA 3882</strain>
    </source>
</reference>
<dbReference type="PIRSF" id="PIRSF016578">
    <property type="entry name" value="HsaA"/>
    <property type="match status" value="1"/>
</dbReference>
<dbReference type="Pfam" id="PF02771">
    <property type="entry name" value="Acyl-CoA_dh_N"/>
    <property type="match status" value="1"/>
</dbReference>
<dbReference type="Pfam" id="PF02770">
    <property type="entry name" value="Acyl-CoA_dh_M"/>
    <property type="match status" value="1"/>
</dbReference>
<dbReference type="OrthoDB" id="435240at2759"/>
<dbReference type="GO" id="GO:0003995">
    <property type="term" value="F:acyl-CoA dehydrogenase activity"/>
    <property type="evidence" value="ECO:0007669"/>
    <property type="project" value="TreeGrafter"/>
</dbReference>
<dbReference type="PANTHER" id="PTHR43884:SF12">
    <property type="entry name" value="ISOVALERYL-COA DEHYDROGENASE, MITOCHONDRIAL-RELATED"/>
    <property type="match status" value="1"/>
</dbReference>
<keyword evidence="5" id="KW-0560">Oxidoreductase</keyword>
<comment type="similarity">
    <text evidence="2 5">Belongs to the acyl-CoA dehydrogenase family.</text>
</comment>
<evidence type="ECO:0000256" key="2">
    <source>
        <dbReference type="ARBA" id="ARBA00009347"/>
    </source>
</evidence>
<dbReference type="RefSeq" id="XP_025353729.1">
    <property type="nucleotide sequence ID" value="XM_025496571.1"/>
</dbReference>
<feature type="domain" description="Acyl-CoA dehydrogenase/oxidase N-terminal" evidence="8">
    <location>
        <begin position="8"/>
        <end position="120"/>
    </location>
</feature>
<comment type="cofactor">
    <cofactor evidence="1 5">
        <name>FAD</name>
        <dbReference type="ChEBI" id="CHEBI:57692"/>
    </cofactor>
</comment>
<keyword evidence="3 5" id="KW-0285">Flavoprotein</keyword>
<dbReference type="InterPro" id="IPR013786">
    <property type="entry name" value="AcylCoA_DH/ox_N"/>
</dbReference>
<keyword evidence="10" id="KW-1185">Reference proteome</keyword>
<dbReference type="Gene3D" id="2.40.110.10">
    <property type="entry name" value="Butyryl-CoA Dehydrogenase, subunit A, domain 2"/>
    <property type="match status" value="1"/>
</dbReference>
<dbReference type="STRING" id="1280837.A0A316V750"/>
<evidence type="ECO:0000259" key="6">
    <source>
        <dbReference type="Pfam" id="PF00441"/>
    </source>
</evidence>
<dbReference type="InterPro" id="IPR046373">
    <property type="entry name" value="Acyl-CoA_Oxase/DH_mid-dom_sf"/>
</dbReference>
<evidence type="ECO:0000313" key="10">
    <source>
        <dbReference type="Proteomes" id="UP000245771"/>
    </source>
</evidence>
<name>A0A316V750_9BASI</name>
<dbReference type="GO" id="GO:0050660">
    <property type="term" value="F:flavin adenine dinucleotide binding"/>
    <property type="evidence" value="ECO:0007669"/>
    <property type="project" value="InterPro"/>
</dbReference>
<accession>A0A316V750</accession>
<dbReference type="InterPro" id="IPR036250">
    <property type="entry name" value="AcylCo_DH-like_C"/>
</dbReference>
<evidence type="ECO:0000256" key="5">
    <source>
        <dbReference type="RuleBase" id="RU362125"/>
    </source>
</evidence>
<evidence type="ECO:0000256" key="1">
    <source>
        <dbReference type="ARBA" id="ARBA00001974"/>
    </source>
</evidence>
<feature type="domain" description="Acyl-CoA oxidase/dehydrogenase middle" evidence="7">
    <location>
        <begin position="125"/>
        <end position="234"/>
    </location>
</feature>
<dbReference type="InterPro" id="IPR009075">
    <property type="entry name" value="AcylCo_DH/oxidase_C"/>
</dbReference>
<keyword evidence="4 5" id="KW-0274">FAD</keyword>
<dbReference type="SUPFAM" id="SSF56645">
    <property type="entry name" value="Acyl-CoA dehydrogenase NM domain-like"/>
    <property type="match status" value="1"/>
</dbReference>
<protein>
    <submittedName>
        <fullName evidence="9">Acyl-CoA dehydrogenase NM domain-like protein</fullName>
    </submittedName>
</protein>
<organism evidence="9 10">
    <name type="scientific">Meira miltonrushii</name>
    <dbReference type="NCBI Taxonomy" id="1280837"/>
    <lineage>
        <taxon>Eukaryota</taxon>
        <taxon>Fungi</taxon>
        <taxon>Dikarya</taxon>
        <taxon>Basidiomycota</taxon>
        <taxon>Ustilaginomycotina</taxon>
        <taxon>Exobasidiomycetes</taxon>
        <taxon>Exobasidiales</taxon>
        <taxon>Brachybasidiaceae</taxon>
        <taxon>Meira</taxon>
    </lineage>
</organism>
<dbReference type="InterPro" id="IPR009100">
    <property type="entry name" value="AcylCoA_DH/oxidase_NM_dom_sf"/>
</dbReference>
<evidence type="ECO:0000256" key="3">
    <source>
        <dbReference type="ARBA" id="ARBA00022630"/>
    </source>
</evidence>
<proteinExistence type="inferred from homology"/>
<sequence>MASQSGLSESQLDVREAIRQLTSQFSNDYWRDCDKESRYPHELYDALSEGQWIGITLPTQYGGAGLGISEAAMMLQTIAESGGGVSGAQSIHANVYPIMPLIEFGSEEQKNDWLPRILDGRIRSCFMITEPNVGSETLKIKTTARKEGNKWIINGQKIWTSSAQVASHGVILARTSEPTSTSRSAGLSLFFAPLRNSAPKTPKTQDDESSALRKGIEMHKIDKMGGNAVDANEVWLDEFEVSEDCLIGEEGKGFKKVLFGMNAERVLLAAESLGTGYAALRQAVDYASQRVVFGRAIGQYQGVQHPLAMAWANLEAARHLTYAAAKLYDERGGTPEQIGAQANSAKLVASEAGFKACEAALMSMGGMGYAKEYHVERYLRDSFVPRLAPVSREMVLNYLSTSVLKLPKSY</sequence>
<gene>
    <name evidence="9" type="ORF">FA14DRAFT_123440</name>
</gene>
<dbReference type="InParanoid" id="A0A316V750"/>
<dbReference type="Gene3D" id="1.20.140.10">
    <property type="entry name" value="Butyryl-CoA Dehydrogenase, subunit A, domain 3"/>
    <property type="match status" value="1"/>
</dbReference>
<dbReference type="PANTHER" id="PTHR43884">
    <property type="entry name" value="ACYL-COA DEHYDROGENASE"/>
    <property type="match status" value="1"/>
</dbReference>
<evidence type="ECO:0000256" key="4">
    <source>
        <dbReference type="ARBA" id="ARBA00022827"/>
    </source>
</evidence>
<dbReference type="CDD" id="cd00567">
    <property type="entry name" value="ACAD"/>
    <property type="match status" value="1"/>
</dbReference>
<dbReference type="InterPro" id="IPR006091">
    <property type="entry name" value="Acyl-CoA_Oxase/DH_mid-dom"/>
</dbReference>
<dbReference type="AlphaFoldDB" id="A0A316V750"/>
<evidence type="ECO:0000259" key="7">
    <source>
        <dbReference type="Pfam" id="PF02770"/>
    </source>
</evidence>
<evidence type="ECO:0000313" key="9">
    <source>
        <dbReference type="EMBL" id="PWN33427.1"/>
    </source>
</evidence>
<dbReference type="FunFam" id="1.20.140.10:FF:000012">
    <property type="entry name" value="Acyl-CoA dehydrogenase fadE12"/>
    <property type="match status" value="1"/>
</dbReference>
<dbReference type="EMBL" id="KZ819604">
    <property type="protein sequence ID" value="PWN33427.1"/>
    <property type="molecule type" value="Genomic_DNA"/>
</dbReference>
<dbReference type="SUPFAM" id="SSF47203">
    <property type="entry name" value="Acyl-CoA dehydrogenase C-terminal domain-like"/>
    <property type="match status" value="1"/>
</dbReference>
<dbReference type="Gene3D" id="1.10.540.10">
    <property type="entry name" value="Acyl-CoA dehydrogenase/oxidase, N-terminal domain"/>
    <property type="match status" value="1"/>
</dbReference>
<dbReference type="Pfam" id="PF00441">
    <property type="entry name" value="Acyl-CoA_dh_1"/>
    <property type="match status" value="1"/>
</dbReference>
<dbReference type="GeneID" id="37018352"/>
<evidence type="ECO:0000259" key="8">
    <source>
        <dbReference type="Pfam" id="PF02771"/>
    </source>
</evidence>
<feature type="domain" description="Acyl-CoA dehydrogenase/oxidase C-terminal" evidence="6">
    <location>
        <begin position="251"/>
        <end position="386"/>
    </location>
</feature>
<dbReference type="InterPro" id="IPR037069">
    <property type="entry name" value="AcylCoA_DH/ox_N_sf"/>
</dbReference>
<dbReference type="Proteomes" id="UP000245771">
    <property type="component" value="Unassembled WGS sequence"/>
</dbReference>